<dbReference type="AlphaFoldDB" id="U5QHC7"/>
<dbReference type="eggNOG" id="COG0328">
    <property type="taxonomic scope" value="Bacteria"/>
</dbReference>
<comment type="caution">
    <text evidence="10">Lacks conserved residue(s) required for the propagation of feature annotation.</text>
</comment>
<dbReference type="GO" id="GO:0005737">
    <property type="term" value="C:cytoplasm"/>
    <property type="evidence" value="ECO:0007669"/>
    <property type="project" value="UniProtKB-SubCell"/>
</dbReference>
<dbReference type="GO" id="GO:0004523">
    <property type="term" value="F:RNA-DNA hybrid ribonuclease activity"/>
    <property type="evidence" value="ECO:0007669"/>
    <property type="project" value="UniProtKB-UniRule"/>
</dbReference>
<sequence>MIRIVTDGACLGNPGPGGWAALILQDDQIEEYSGFEAQTTNNRMEMQAVIEGLRRVGATVPVTVISDSQYVIKGMSEWLPGWKRRQWRTAAGKPVENRDLWEALEKVAAGRVQWQHVYGHRGHAENERANDLAQAAAARRPVPPAVEPAAFATSAPRSDGITYLSLIDGQIERFSSWPACQARVQGVAKARYKKCRSPEEERTVLAEWGMASYPPEALKS</sequence>
<dbReference type="GO" id="GO:0003676">
    <property type="term" value="F:nucleic acid binding"/>
    <property type="evidence" value="ECO:0007669"/>
    <property type="project" value="InterPro"/>
</dbReference>
<keyword evidence="5 10" id="KW-0540">Nuclease</keyword>
<protein>
    <recommendedName>
        <fullName evidence="4 10">Ribonuclease H</fullName>
        <shortName evidence="10">RNase H</shortName>
        <ecNumber evidence="4 10">3.1.26.4</ecNumber>
    </recommendedName>
</protein>
<dbReference type="NCBIfam" id="NF001236">
    <property type="entry name" value="PRK00203.1"/>
    <property type="match status" value="1"/>
</dbReference>
<dbReference type="InterPro" id="IPR011320">
    <property type="entry name" value="RNase_H1_N"/>
</dbReference>
<keyword evidence="13" id="KW-1185">Reference proteome</keyword>
<dbReference type="SUPFAM" id="SSF53098">
    <property type="entry name" value="Ribonuclease H-like"/>
    <property type="match status" value="1"/>
</dbReference>
<dbReference type="KEGG" id="glj:GKIL_2060"/>
<name>U5QHC7_GLOK1</name>
<dbReference type="PANTHER" id="PTHR10642">
    <property type="entry name" value="RIBONUCLEASE H1"/>
    <property type="match status" value="1"/>
</dbReference>
<feature type="binding site" evidence="10">
    <location>
        <position position="7"/>
    </location>
    <ligand>
        <name>Mg(2+)</name>
        <dbReference type="ChEBI" id="CHEBI:18420"/>
        <label>1</label>
    </ligand>
</feature>
<dbReference type="GO" id="GO:0000287">
    <property type="term" value="F:magnesium ion binding"/>
    <property type="evidence" value="ECO:0007669"/>
    <property type="project" value="UniProtKB-UniRule"/>
</dbReference>
<evidence type="ECO:0000256" key="4">
    <source>
        <dbReference type="ARBA" id="ARBA00012180"/>
    </source>
</evidence>
<keyword evidence="10" id="KW-0963">Cytoplasm</keyword>
<dbReference type="HOGENOM" id="CLU_030894_3_0_3"/>
<dbReference type="PROSITE" id="PS50879">
    <property type="entry name" value="RNASE_H_1"/>
    <property type="match status" value="1"/>
</dbReference>
<dbReference type="InterPro" id="IPR022892">
    <property type="entry name" value="RNaseHI"/>
</dbReference>
<dbReference type="EC" id="3.1.26.4" evidence="4 10"/>
<dbReference type="Pfam" id="PF00075">
    <property type="entry name" value="RNase_H"/>
    <property type="match status" value="1"/>
</dbReference>
<comment type="function">
    <text evidence="10">Endonuclease that specifically degrades the RNA of RNA-DNA hybrids.</text>
</comment>
<evidence type="ECO:0000256" key="1">
    <source>
        <dbReference type="ARBA" id="ARBA00000077"/>
    </source>
</evidence>
<comment type="similarity">
    <text evidence="2 10">Belongs to the RNase H family.</text>
</comment>
<organism evidence="12 13">
    <name type="scientific">Gloeobacter kilaueensis (strain ATCC BAA-2537 / CCAP 1431/1 / ULC 316 / JS1)</name>
    <dbReference type="NCBI Taxonomy" id="1183438"/>
    <lineage>
        <taxon>Bacteria</taxon>
        <taxon>Bacillati</taxon>
        <taxon>Cyanobacteriota</taxon>
        <taxon>Cyanophyceae</taxon>
        <taxon>Gloeobacterales</taxon>
        <taxon>Gloeobacteraceae</taxon>
        <taxon>Gloeobacter</taxon>
    </lineage>
</organism>
<feature type="binding site" evidence="10">
    <location>
        <position position="67"/>
    </location>
    <ligand>
        <name>Mg(2+)</name>
        <dbReference type="ChEBI" id="CHEBI:18420"/>
        <label>1</label>
    </ligand>
</feature>
<feature type="binding site" evidence="10">
    <location>
        <position position="45"/>
    </location>
    <ligand>
        <name>Mg(2+)</name>
        <dbReference type="ChEBI" id="CHEBI:18420"/>
        <label>1</label>
    </ligand>
</feature>
<dbReference type="HAMAP" id="MF_00042">
    <property type="entry name" value="RNase_H"/>
    <property type="match status" value="1"/>
</dbReference>
<dbReference type="CDD" id="cd09278">
    <property type="entry name" value="RNase_HI_prokaryote_like"/>
    <property type="match status" value="1"/>
</dbReference>
<dbReference type="PANTHER" id="PTHR10642:SF26">
    <property type="entry name" value="RIBONUCLEASE H1"/>
    <property type="match status" value="1"/>
</dbReference>
<dbReference type="RefSeq" id="WP_023173437.1">
    <property type="nucleotide sequence ID" value="NC_022600.1"/>
</dbReference>
<evidence type="ECO:0000256" key="8">
    <source>
        <dbReference type="ARBA" id="ARBA00022801"/>
    </source>
</evidence>
<comment type="catalytic activity">
    <reaction evidence="1 10">
        <text>Endonucleolytic cleavage to 5'-phosphomonoester.</text>
        <dbReference type="EC" id="3.1.26.4"/>
    </reaction>
</comment>
<evidence type="ECO:0000256" key="3">
    <source>
        <dbReference type="ARBA" id="ARBA00011245"/>
    </source>
</evidence>
<dbReference type="PATRIC" id="fig|1183438.3.peg.2022"/>
<dbReference type="InterPro" id="IPR002156">
    <property type="entry name" value="RNaseH_domain"/>
</dbReference>
<reference evidence="12 13" key="1">
    <citation type="journal article" date="2013" name="PLoS ONE">
        <title>Cultivation and Complete Genome Sequencing of Gloeobacter kilaueensis sp. nov., from a Lava Cave in Kilauea Caldera, Hawai'i.</title>
        <authorList>
            <person name="Saw J.H."/>
            <person name="Schatz M."/>
            <person name="Brown M.V."/>
            <person name="Kunkel D.D."/>
            <person name="Foster J.S."/>
            <person name="Shick H."/>
            <person name="Christensen S."/>
            <person name="Hou S."/>
            <person name="Wan X."/>
            <person name="Donachie S.P."/>
        </authorList>
    </citation>
    <scope>NUCLEOTIDE SEQUENCE [LARGE SCALE GENOMIC DNA]</scope>
    <source>
        <strain evidence="13">JS</strain>
    </source>
</reference>
<evidence type="ECO:0000256" key="5">
    <source>
        <dbReference type="ARBA" id="ARBA00022722"/>
    </source>
</evidence>
<evidence type="ECO:0000256" key="7">
    <source>
        <dbReference type="ARBA" id="ARBA00022759"/>
    </source>
</evidence>
<dbReference type="Pfam" id="PF01693">
    <property type="entry name" value="Cauli_VI"/>
    <property type="match status" value="1"/>
</dbReference>
<evidence type="ECO:0000256" key="2">
    <source>
        <dbReference type="ARBA" id="ARBA00005300"/>
    </source>
</evidence>
<feature type="binding site" evidence="10">
    <location>
        <position position="7"/>
    </location>
    <ligand>
        <name>Mg(2+)</name>
        <dbReference type="ChEBI" id="CHEBI:18420"/>
        <label>2</label>
    </ligand>
</feature>
<proteinExistence type="inferred from homology"/>
<evidence type="ECO:0000313" key="13">
    <source>
        <dbReference type="Proteomes" id="UP000017396"/>
    </source>
</evidence>
<keyword evidence="7 10" id="KW-0255">Endonuclease</keyword>
<dbReference type="InterPro" id="IPR050092">
    <property type="entry name" value="RNase_H"/>
</dbReference>
<comment type="subunit">
    <text evidence="3 10">Monomer.</text>
</comment>
<dbReference type="GO" id="GO:0043137">
    <property type="term" value="P:DNA replication, removal of RNA primer"/>
    <property type="evidence" value="ECO:0007669"/>
    <property type="project" value="TreeGrafter"/>
</dbReference>
<dbReference type="STRING" id="1183438.GKIL_2060"/>
<keyword evidence="6 10" id="KW-0479">Metal-binding</keyword>
<evidence type="ECO:0000256" key="6">
    <source>
        <dbReference type="ARBA" id="ARBA00022723"/>
    </source>
</evidence>
<dbReference type="EMBL" id="CP003587">
    <property type="protein sequence ID" value="AGY58306.1"/>
    <property type="molecule type" value="Genomic_DNA"/>
</dbReference>
<evidence type="ECO:0000313" key="12">
    <source>
        <dbReference type="EMBL" id="AGY58306.1"/>
    </source>
</evidence>
<evidence type="ECO:0000256" key="9">
    <source>
        <dbReference type="ARBA" id="ARBA00022842"/>
    </source>
</evidence>
<comment type="subcellular location">
    <subcellularLocation>
        <location evidence="10">Cytoplasm</location>
    </subcellularLocation>
</comment>
<evidence type="ECO:0000256" key="10">
    <source>
        <dbReference type="HAMAP-Rule" id="MF_00042"/>
    </source>
</evidence>
<dbReference type="InterPro" id="IPR036397">
    <property type="entry name" value="RNaseH_sf"/>
</dbReference>
<evidence type="ECO:0000259" key="11">
    <source>
        <dbReference type="PROSITE" id="PS50879"/>
    </source>
</evidence>
<accession>U5QHC7</accession>
<comment type="cofactor">
    <cofactor evidence="10">
        <name>Mg(2+)</name>
        <dbReference type="ChEBI" id="CHEBI:18420"/>
    </cofactor>
    <text evidence="10">Binds 1 Mg(2+) ion per subunit. May bind a second metal ion at a regulatory site, or after substrate binding.</text>
</comment>
<keyword evidence="9 10" id="KW-0460">Magnesium</keyword>
<keyword evidence="8 10" id="KW-0378">Hydrolase</keyword>
<dbReference type="Gene3D" id="3.30.420.10">
    <property type="entry name" value="Ribonuclease H-like superfamily/Ribonuclease H"/>
    <property type="match status" value="1"/>
</dbReference>
<feature type="domain" description="RNase H type-1" evidence="11">
    <location>
        <begin position="1"/>
        <end position="138"/>
    </location>
</feature>
<dbReference type="Proteomes" id="UP000017396">
    <property type="component" value="Chromosome"/>
</dbReference>
<dbReference type="OrthoDB" id="7845843at2"/>
<dbReference type="InterPro" id="IPR012337">
    <property type="entry name" value="RNaseH-like_sf"/>
</dbReference>
<gene>
    <name evidence="10 12" type="primary">rnhA</name>
    <name evidence="12" type="ORF">GKIL_2060</name>
</gene>